<dbReference type="KEGG" id="gac:GACE_1192"/>
<dbReference type="STRING" id="565033.GACE_1192"/>
<dbReference type="InterPro" id="IPR017896">
    <property type="entry name" value="4Fe4S_Fe-S-bd"/>
</dbReference>
<evidence type="ECO:0000259" key="4">
    <source>
        <dbReference type="PROSITE" id="PS51379"/>
    </source>
</evidence>
<dbReference type="eggNOG" id="arCOG00187">
    <property type="taxonomic scope" value="Archaea"/>
</dbReference>
<dbReference type="HOGENOM" id="CLU_017344_4_1_2"/>
<dbReference type="Gene3D" id="3.40.50.300">
    <property type="entry name" value="P-loop containing nucleotide triphosphate hydrolases"/>
    <property type="match status" value="2"/>
</dbReference>
<dbReference type="PROSITE" id="PS51379">
    <property type="entry name" value="4FE4S_FER_2"/>
    <property type="match status" value="1"/>
</dbReference>
<dbReference type="NCBIfam" id="NF009945">
    <property type="entry name" value="PRK13409.1"/>
    <property type="match status" value="1"/>
</dbReference>
<protein>
    <submittedName>
        <fullName evidence="5">ATPase</fullName>
    </submittedName>
</protein>
<evidence type="ECO:0000259" key="3">
    <source>
        <dbReference type="PROSITE" id="PS50893"/>
    </source>
</evidence>
<evidence type="ECO:0000256" key="1">
    <source>
        <dbReference type="ARBA" id="ARBA00022741"/>
    </source>
</evidence>
<dbReference type="EMBL" id="CP009552">
    <property type="protein sequence ID" value="AIY90231.1"/>
    <property type="molecule type" value="Genomic_DNA"/>
</dbReference>
<dbReference type="GO" id="GO:0005524">
    <property type="term" value="F:ATP binding"/>
    <property type="evidence" value="ECO:0007669"/>
    <property type="project" value="UniProtKB-KW"/>
</dbReference>
<keyword evidence="1" id="KW-0547">Nucleotide-binding</keyword>
<dbReference type="SUPFAM" id="SSF54862">
    <property type="entry name" value="4Fe-4S ferredoxins"/>
    <property type="match status" value="1"/>
</dbReference>
<evidence type="ECO:0000313" key="5">
    <source>
        <dbReference type="EMBL" id="AIY90231.1"/>
    </source>
</evidence>
<accession>A0A0A7GH18</accession>
<dbReference type="GO" id="GO:0016491">
    <property type="term" value="F:oxidoreductase activity"/>
    <property type="evidence" value="ECO:0007669"/>
    <property type="project" value="UniProtKB-ARBA"/>
</dbReference>
<dbReference type="InterPro" id="IPR017900">
    <property type="entry name" value="4Fe4S_Fe_S_CS"/>
</dbReference>
<gene>
    <name evidence="5" type="ORF">GACE_1192</name>
</gene>
<dbReference type="FunFam" id="3.40.50.300:FF:000152">
    <property type="entry name" value="ATP-binding cassette, sub-family E, member 1"/>
    <property type="match status" value="1"/>
</dbReference>
<dbReference type="Pfam" id="PF00005">
    <property type="entry name" value="ABC_tran"/>
    <property type="match status" value="2"/>
</dbReference>
<dbReference type="InterPro" id="IPR003439">
    <property type="entry name" value="ABC_transporter-like_ATP-bd"/>
</dbReference>
<feature type="domain" description="4Fe-4S ferredoxin-type" evidence="4">
    <location>
        <begin position="40"/>
        <end position="69"/>
    </location>
</feature>
<feature type="domain" description="ABC transporter" evidence="3">
    <location>
        <begin position="331"/>
        <end position="550"/>
    </location>
</feature>
<feature type="domain" description="ABC transporter" evidence="3">
    <location>
        <begin position="73"/>
        <end position="306"/>
    </location>
</feature>
<reference evidence="5 6" key="1">
    <citation type="journal article" date="2015" name="Appl. Environ. Microbiol.">
        <title>The Geoglobus acetivorans genome: Fe(III) reduction, acetate utilization, autotrophic growth, and degradation of aromatic compounds in a hyperthermophilic archaeon.</title>
        <authorList>
            <person name="Mardanov A.V."/>
            <person name="Slododkina G.B."/>
            <person name="Slobodkin A.I."/>
            <person name="Beletsky A.V."/>
            <person name="Gavrilov S.N."/>
            <person name="Kublanov I.V."/>
            <person name="Bonch-Osmolovskaya E.A."/>
            <person name="Skryabin K.G."/>
            <person name="Ravin N.V."/>
        </authorList>
    </citation>
    <scope>NUCLEOTIDE SEQUENCE [LARGE SCALE GENOMIC DNA]</scope>
    <source>
        <strain evidence="5 6">SBH6</strain>
    </source>
</reference>
<dbReference type="PROSITE" id="PS00211">
    <property type="entry name" value="ABC_TRANSPORTER_1"/>
    <property type="match status" value="3"/>
</dbReference>
<evidence type="ECO:0000256" key="2">
    <source>
        <dbReference type="ARBA" id="ARBA00022840"/>
    </source>
</evidence>
<dbReference type="GO" id="GO:0016887">
    <property type="term" value="F:ATP hydrolysis activity"/>
    <property type="evidence" value="ECO:0007669"/>
    <property type="project" value="InterPro"/>
</dbReference>
<dbReference type="InterPro" id="IPR003593">
    <property type="entry name" value="AAA+_ATPase"/>
</dbReference>
<dbReference type="PRINTS" id="PR01868">
    <property type="entry name" value="ABCEFAMILY"/>
</dbReference>
<dbReference type="PROSITE" id="PS00198">
    <property type="entry name" value="4FE4S_FER_1"/>
    <property type="match status" value="1"/>
</dbReference>
<dbReference type="PANTHER" id="PTHR19248">
    <property type="entry name" value="ATP-BINDING TRANSPORT PROTEIN-RELATED"/>
    <property type="match status" value="1"/>
</dbReference>
<proteinExistence type="predicted"/>
<organism evidence="5 6">
    <name type="scientific">Geoglobus acetivorans</name>
    <dbReference type="NCBI Taxonomy" id="565033"/>
    <lineage>
        <taxon>Archaea</taxon>
        <taxon>Methanobacteriati</taxon>
        <taxon>Methanobacteriota</taxon>
        <taxon>Archaeoglobi</taxon>
        <taxon>Archaeoglobales</taxon>
        <taxon>Archaeoglobaceae</taxon>
        <taxon>Geoglobus</taxon>
    </lineage>
</organism>
<name>A0A0A7GH18_GEOAI</name>
<dbReference type="Proteomes" id="UP000030624">
    <property type="component" value="Chromosome"/>
</dbReference>
<dbReference type="PROSITE" id="PS50893">
    <property type="entry name" value="ABC_TRANSPORTER_2"/>
    <property type="match status" value="2"/>
</dbReference>
<dbReference type="InterPro" id="IPR013283">
    <property type="entry name" value="RLI1"/>
</dbReference>
<dbReference type="FunFam" id="3.40.50.300:FF:001546">
    <property type="entry name" value="RNase L inhibitor homolog"/>
    <property type="match status" value="1"/>
</dbReference>
<dbReference type="InterPro" id="IPR027417">
    <property type="entry name" value="P-loop_NTPase"/>
</dbReference>
<dbReference type="Pfam" id="PF04068">
    <property type="entry name" value="Fer4_RLI"/>
    <property type="match status" value="1"/>
</dbReference>
<dbReference type="Pfam" id="PF00037">
    <property type="entry name" value="Fer4"/>
    <property type="match status" value="1"/>
</dbReference>
<dbReference type="GeneID" id="24797773"/>
<dbReference type="RefSeq" id="WP_048091942.1">
    <property type="nucleotide sequence ID" value="NZ_CP009552.1"/>
</dbReference>
<dbReference type="SMART" id="SM00382">
    <property type="entry name" value="AAA"/>
    <property type="match status" value="2"/>
</dbReference>
<dbReference type="AlphaFoldDB" id="A0A0A7GH18"/>
<dbReference type="SUPFAM" id="SSF52540">
    <property type="entry name" value="P-loop containing nucleoside triphosphate hydrolases"/>
    <property type="match status" value="2"/>
</dbReference>
<sequence length="589" mass="66698">MSLRIAVVDRERCQPKKCGQECLKYCPVVRTGGEAIVIEEKAIISEELCQGCGICVKKCPFEAITIVGLPSQLEGHEVHRYGKNGFVLYNLPVPRKGHVVGILGPNGTGKSTALKILSGQLIPNLGKEEADWDEVLDRFQGTELFDYLRSLADGGVRVSVKPQYIEGIPKVYKGKAMDLLSKVDERGELDEYIDKLNLRNAVNRDIKDLSGGELQRVAIAACLLRDADFYFLDEITSYLDIYQRIESAKVVREVAEKRPVMIVEHDLAILDMLADYVHISYGEPAVYGVITNAKGVRVGINQYLRGHLAEENIRIREKEIEFEIFQPSEGVQEEVLIEYPAFRKSFENFTLEAEKGDFRVGEVVGVLGPNATGKSTFVKVLAGVLEDDEKKVDLDVKVSYKPQYVKGDISMPVISFLRSINPMVESSYYRTEYLKPLQLEKILEKNIDELSGGELQRVAIAACLLRDADLYLLDEPSAHLDVEQRTEVARILKRFAMNNSKTVLVVDHDIYLVDMLSDRVMVFEGEPGKRGVARKPASLRDGMNRFLRNLDITFRRDEETKRPRINKPESRLDREQKTAGEYYYYVREN</sequence>
<evidence type="ECO:0000313" key="6">
    <source>
        <dbReference type="Proteomes" id="UP000030624"/>
    </source>
</evidence>
<dbReference type="InterPro" id="IPR017871">
    <property type="entry name" value="ABC_transporter-like_CS"/>
</dbReference>
<keyword evidence="2" id="KW-0067">ATP-binding</keyword>
<dbReference type="InterPro" id="IPR007209">
    <property type="entry name" value="RNaseL-inhib-like_metal-bd_dom"/>
</dbReference>